<dbReference type="Proteomes" id="UP001497482">
    <property type="component" value="Chromosome 7"/>
</dbReference>
<evidence type="ECO:0000313" key="1">
    <source>
        <dbReference type="EMBL" id="CAL1610630.1"/>
    </source>
</evidence>
<proteinExistence type="predicted"/>
<accession>A0AAV2MBG3</accession>
<dbReference type="AlphaFoldDB" id="A0AAV2MBG3"/>
<dbReference type="EMBL" id="OZ035829">
    <property type="protein sequence ID" value="CAL1610630.1"/>
    <property type="molecule type" value="Genomic_DNA"/>
</dbReference>
<evidence type="ECO:0008006" key="3">
    <source>
        <dbReference type="Google" id="ProtNLM"/>
    </source>
</evidence>
<organism evidence="1 2">
    <name type="scientific">Knipowitschia caucasica</name>
    <name type="common">Caucasian dwarf goby</name>
    <name type="synonym">Pomatoschistus caucasicus</name>
    <dbReference type="NCBI Taxonomy" id="637954"/>
    <lineage>
        <taxon>Eukaryota</taxon>
        <taxon>Metazoa</taxon>
        <taxon>Chordata</taxon>
        <taxon>Craniata</taxon>
        <taxon>Vertebrata</taxon>
        <taxon>Euteleostomi</taxon>
        <taxon>Actinopterygii</taxon>
        <taxon>Neopterygii</taxon>
        <taxon>Teleostei</taxon>
        <taxon>Neoteleostei</taxon>
        <taxon>Acanthomorphata</taxon>
        <taxon>Gobiaria</taxon>
        <taxon>Gobiiformes</taxon>
        <taxon>Gobioidei</taxon>
        <taxon>Gobiidae</taxon>
        <taxon>Gobiinae</taxon>
        <taxon>Knipowitschia</taxon>
    </lineage>
</organism>
<gene>
    <name evidence="1" type="ORF">KC01_LOCUS37205</name>
</gene>
<protein>
    <recommendedName>
        <fullName evidence="3">Secreted protein</fullName>
    </recommendedName>
</protein>
<keyword evidence="2" id="KW-1185">Reference proteome</keyword>
<name>A0AAV2MBG3_KNICA</name>
<evidence type="ECO:0000313" key="2">
    <source>
        <dbReference type="Proteomes" id="UP001497482"/>
    </source>
</evidence>
<reference evidence="1 2" key="1">
    <citation type="submission" date="2024-04" db="EMBL/GenBank/DDBJ databases">
        <authorList>
            <person name="Waldvogel A.-M."/>
            <person name="Schoenle A."/>
        </authorList>
    </citation>
    <scope>NUCLEOTIDE SEQUENCE [LARGE SCALE GENOMIC DNA]</scope>
</reference>
<sequence>MCLGLAEMLAVVLSLKPWSYWILLQPFSTIKCPSNRPVLCLVLLRGLLWVVAEWACRGAQVGARLGRGGCQSF</sequence>